<keyword evidence="3 5" id="KW-0547">Nucleotide-binding</keyword>
<reference evidence="7 8" key="1">
    <citation type="journal article" date="2019" name="Int. J. Syst. Evol. Microbiol.">
        <title>The Global Catalogue of Microorganisms (GCM) 10K type strain sequencing project: providing services to taxonomists for standard genome sequencing and annotation.</title>
        <authorList>
            <consortium name="The Broad Institute Genomics Platform"/>
            <consortium name="The Broad Institute Genome Sequencing Center for Infectious Disease"/>
            <person name="Wu L."/>
            <person name="Ma J."/>
        </authorList>
    </citation>
    <scope>NUCLEOTIDE SEQUENCE [LARGE SCALE GENOMIC DNA]</scope>
    <source>
        <strain evidence="7 8">IBRC-M 10256</strain>
    </source>
</reference>
<evidence type="ECO:0000256" key="4">
    <source>
        <dbReference type="ARBA" id="ARBA00023134"/>
    </source>
</evidence>
<evidence type="ECO:0000256" key="6">
    <source>
        <dbReference type="SAM" id="MobiDB-lite"/>
    </source>
</evidence>
<feature type="region of interest" description="Disordered" evidence="6">
    <location>
        <begin position="204"/>
        <end position="227"/>
    </location>
</feature>
<comment type="subunit">
    <text evidence="5">Homodimer.</text>
</comment>
<dbReference type="GO" id="GO:0052645">
    <property type="term" value="P:F420-0 metabolic process"/>
    <property type="evidence" value="ECO:0007669"/>
    <property type="project" value="UniProtKB-UniRule"/>
</dbReference>
<dbReference type="InterPro" id="IPR002835">
    <property type="entry name" value="CofC"/>
</dbReference>
<gene>
    <name evidence="5 7" type="primary">cofC</name>
    <name evidence="7" type="ORF">ACFOUR_01270</name>
</gene>
<proteinExistence type="inferred from homology"/>
<comment type="function">
    <text evidence="5">Guanylyltransferase that catalyzes the activation of (2S)-2-phospholactate (2-PL) as (2S)-lactyl-2-diphospho-5'-guanosine, via the condensation of 2-PL with GTP. It is involved in the biosynthesis of coenzyme F420, a hydride carrier cofactor.</text>
</comment>
<dbReference type="InterPro" id="IPR029044">
    <property type="entry name" value="Nucleotide-diphossugar_trans"/>
</dbReference>
<comment type="pathway">
    <text evidence="5">Cofactor biosynthesis; coenzyme F420 biosynthesis.</text>
</comment>
<dbReference type="SUPFAM" id="SSF53448">
    <property type="entry name" value="Nucleotide-diphospho-sugar transferases"/>
    <property type="match status" value="1"/>
</dbReference>
<organism evidence="7 8">
    <name type="scientific">Halovivax cerinus</name>
    <dbReference type="NCBI Taxonomy" id="1487865"/>
    <lineage>
        <taxon>Archaea</taxon>
        <taxon>Methanobacteriati</taxon>
        <taxon>Methanobacteriota</taxon>
        <taxon>Stenosarchaea group</taxon>
        <taxon>Halobacteria</taxon>
        <taxon>Halobacteriales</taxon>
        <taxon>Natrialbaceae</taxon>
        <taxon>Halovivax</taxon>
    </lineage>
</organism>
<evidence type="ECO:0000256" key="5">
    <source>
        <dbReference type="HAMAP-Rule" id="MF_02114"/>
    </source>
</evidence>
<protein>
    <recommendedName>
        <fullName evidence="5">2-phospho-L-lactate guanylyltransferase</fullName>
        <shortName evidence="5">LP guanylyltransferase</shortName>
        <ecNumber evidence="5">2.7.7.68</ecNumber>
    </recommendedName>
</protein>
<feature type="compositionally biased region" description="Basic and acidic residues" evidence="6">
    <location>
        <begin position="211"/>
        <end position="227"/>
    </location>
</feature>
<dbReference type="EMBL" id="JBHSAQ010000001">
    <property type="protein sequence ID" value="MFC3957004.1"/>
    <property type="molecule type" value="Genomic_DNA"/>
</dbReference>
<dbReference type="AlphaFoldDB" id="A0ABD5NIR1"/>
<dbReference type="Pfam" id="PF01983">
    <property type="entry name" value="CofC"/>
    <property type="match status" value="1"/>
</dbReference>
<dbReference type="GeneID" id="73904834"/>
<dbReference type="GO" id="GO:0005525">
    <property type="term" value="F:GTP binding"/>
    <property type="evidence" value="ECO:0007669"/>
    <property type="project" value="UniProtKB-KW"/>
</dbReference>
<accession>A0ABD5NIR1</accession>
<name>A0ABD5NIR1_9EURY</name>
<keyword evidence="4 5" id="KW-0342">GTP-binding</keyword>
<keyword evidence="1 5" id="KW-0808">Transferase</keyword>
<dbReference type="EC" id="2.7.7.68" evidence="5"/>
<comment type="similarity">
    <text evidence="5">Belongs to the CofC family.</text>
</comment>
<dbReference type="Gene3D" id="6.10.140.50">
    <property type="match status" value="1"/>
</dbReference>
<dbReference type="PANTHER" id="PTHR40392">
    <property type="entry name" value="2-PHOSPHO-L-LACTATE GUANYLYLTRANSFERASE"/>
    <property type="match status" value="1"/>
</dbReference>
<dbReference type="NCBIfam" id="TIGR03552">
    <property type="entry name" value="F420_cofC"/>
    <property type="match status" value="1"/>
</dbReference>
<keyword evidence="8" id="KW-1185">Reference proteome</keyword>
<evidence type="ECO:0000313" key="8">
    <source>
        <dbReference type="Proteomes" id="UP001595846"/>
    </source>
</evidence>
<dbReference type="GO" id="GO:0043814">
    <property type="term" value="F:phospholactate guanylyltransferase activity"/>
    <property type="evidence" value="ECO:0007669"/>
    <property type="project" value="UniProtKB-EC"/>
</dbReference>
<dbReference type="Gene3D" id="3.90.550.10">
    <property type="entry name" value="Spore Coat Polysaccharide Biosynthesis Protein SpsA, Chain A"/>
    <property type="match status" value="1"/>
</dbReference>
<keyword evidence="2 5" id="KW-0548">Nucleotidyltransferase</keyword>
<evidence type="ECO:0000256" key="1">
    <source>
        <dbReference type="ARBA" id="ARBA00022679"/>
    </source>
</evidence>
<sequence>MEILVPFATDAPKTRLSPILSAAERQVFARAMLRDVVDAIRAAGHEPRVLATGSLSIDASVTVDERPLDAAVNDALEGHFTEGETAPVDEAVAIVMADLALATPPALERLFTADGDVVFAPGRGGGTNAFVSRHPDFRVDYHGTSYLDHRDIAASIGANVDVVDSFRLATDVDEPTDLVEVLCHGAGRSRSVLEEAGFELETADGRVTVTRPDRVSEAGPDERDQSG</sequence>
<evidence type="ECO:0000256" key="3">
    <source>
        <dbReference type="ARBA" id="ARBA00022741"/>
    </source>
</evidence>
<dbReference type="PANTHER" id="PTHR40392:SF1">
    <property type="entry name" value="2-PHOSPHO-L-LACTATE GUANYLYLTRANSFERASE"/>
    <property type="match status" value="1"/>
</dbReference>
<evidence type="ECO:0000313" key="7">
    <source>
        <dbReference type="EMBL" id="MFC3957004.1"/>
    </source>
</evidence>
<evidence type="ECO:0000256" key="2">
    <source>
        <dbReference type="ARBA" id="ARBA00022695"/>
    </source>
</evidence>
<dbReference type="HAMAP" id="MF_02114">
    <property type="entry name" value="CofC"/>
    <property type="match status" value="1"/>
</dbReference>
<comment type="caution">
    <text evidence="7">The sequence shown here is derived from an EMBL/GenBank/DDBJ whole genome shotgun (WGS) entry which is preliminary data.</text>
</comment>
<comment type="catalytic activity">
    <reaction evidence="5">
        <text>(2S)-2-phospholactate + GTP + H(+) = (2S)-lactyl-2-diphospho-5'-guanosine + diphosphate</text>
        <dbReference type="Rhea" id="RHEA:63424"/>
        <dbReference type="ChEBI" id="CHEBI:15378"/>
        <dbReference type="ChEBI" id="CHEBI:33019"/>
        <dbReference type="ChEBI" id="CHEBI:37565"/>
        <dbReference type="ChEBI" id="CHEBI:59435"/>
        <dbReference type="ChEBI" id="CHEBI:59906"/>
        <dbReference type="EC" id="2.7.7.68"/>
    </reaction>
</comment>
<dbReference type="RefSeq" id="WP_256532064.1">
    <property type="nucleotide sequence ID" value="NZ_CP101824.1"/>
</dbReference>
<dbReference type="Proteomes" id="UP001595846">
    <property type="component" value="Unassembled WGS sequence"/>
</dbReference>